<evidence type="ECO:0000256" key="3">
    <source>
        <dbReference type="SAM" id="MobiDB-lite"/>
    </source>
</evidence>
<dbReference type="Gene3D" id="3.40.50.12780">
    <property type="entry name" value="N-terminal domain of ligase-like"/>
    <property type="match status" value="1"/>
</dbReference>
<dbReference type="InterPro" id="IPR010071">
    <property type="entry name" value="AA_adenyl_dom"/>
</dbReference>
<dbReference type="EMBL" id="HE804045">
    <property type="protein sequence ID" value="CCH32569.1"/>
    <property type="molecule type" value="Genomic_DNA"/>
</dbReference>
<dbReference type="PATRIC" id="fig|1179773.3.peg.5338"/>
<dbReference type="RefSeq" id="WP_015102681.1">
    <property type="nucleotide sequence ID" value="NC_019673.1"/>
</dbReference>
<proteinExistence type="predicted"/>
<dbReference type="STRING" id="1179773.BN6_53050"/>
<dbReference type="SMART" id="SM00823">
    <property type="entry name" value="PKS_PP"/>
    <property type="match status" value="1"/>
</dbReference>
<dbReference type="InterPro" id="IPR025110">
    <property type="entry name" value="AMP-bd_C"/>
</dbReference>
<name>K0K6Q0_SACES</name>
<dbReference type="SUPFAM" id="SSF47336">
    <property type="entry name" value="ACP-like"/>
    <property type="match status" value="1"/>
</dbReference>
<dbReference type="InterPro" id="IPR000873">
    <property type="entry name" value="AMP-dep_synth/lig_dom"/>
</dbReference>
<dbReference type="Gene3D" id="3.30.300.30">
    <property type="match status" value="1"/>
</dbReference>
<feature type="compositionally biased region" description="Acidic residues" evidence="3">
    <location>
        <begin position="496"/>
        <end position="508"/>
    </location>
</feature>
<dbReference type="BioCyc" id="SESP1179773:BN6_RS25630-MONOMER"/>
<keyword evidence="2" id="KW-0597">Phosphoprotein</keyword>
<evidence type="ECO:0000259" key="4">
    <source>
        <dbReference type="PROSITE" id="PS50075"/>
    </source>
</evidence>
<dbReference type="InterPro" id="IPR013120">
    <property type="entry name" value="FAR_NAD-bd"/>
</dbReference>
<keyword evidence="6" id="KW-1185">Reference proteome</keyword>
<accession>K0K6Q0</accession>
<feature type="region of interest" description="Disordered" evidence="3">
    <location>
        <begin position="483"/>
        <end position="509"/>
    </location>
</feature>
<organism evidence="5 6">
    <name type="scientific">Saccharothrix espanaensis (strain ATCC 51144 / DSM 44229 / JCM 9112 / NBRC 15066 / NRRL 15764)</name>
    <dbReference type="NCBI Taxonomy" id="1179773"/>
    <lineage>
        <taxon>Bacteria</taxon>
        <taxon>Bacillati</taxon>
        <taxon>Actinomycetota</taxon>
        <taxon>Actinomycetes</taxon>
        <taxon>Pseudonocardiales</taxon>
        <taxon>Pseudonocardiaceae</taxon>
        <taxon>Saccharothrix</taxon>
    </lineage>
</organism>
<dbReference type="InterPro" id="IPR020806">
    <property type="entry name" value="PKS_PP-bd"/>
</dbReference>
<evidence type="ECO:0000256" key="1">
    <source>
        <dbReference type="ARBA" id="ARBA00022450"/>
    </source>
</evidence>
<dbReference type="GO" id="GO:0031177">
    <property type="term" value="F:phosphopantetheine binding"/>
    <property type="evidence" value="ECO:0007669"/>
    <property type="project" value="InterPro"/>
</dbReference>
<feature type="domain" description="Carrier" evidence="4">
    <location>
        <begin position="507"/>
        <end position="582"/>
    </location>
</feature>
<dbReference type="InterPro" id="IPR010080">
    <property type="entry name" value="Thioester_reductase-like_dom"/>
</dbReference>
<dbReference type="PANTHER" id="PTHR44845">
    <property type="entry name" value="CARRIER DOMAIN-CONTAINING PROTEIN"/>
    <property type="match status" value="1"/>
</dbReference>
<reference evidence="5 6" key="1">
    <citation type="journal article" date="2012" name="BMC Genomics">
        <title>Complete genome sequence of Saccharothrix espanaensis DSM 44229T and comparison to the other completely sequenced Pseudonocardiaceae.</title>
        <authorList>
            <person name="Strobel T."/>
            <person name="Al-Dilaimi A."/>
            <person name="Blom J."/>
            <person name="Gessner A."/>
            <person name="Kalinowski J."/>
            <person name="Luzhetska M."/>
            <person name="Puhler A."/>
            <person name="Szczepanowski R."/>
            <person name="Bechthold A."/>
            <person name="Ruckert C."/>
        </authorList>
    </citation>
    <scope>NUCLEOTIDE SEQUENCE [LARGE SCALE GENOMIC DNA]</scope>
    <source>
        <strain evidence="6">ATCC 51144 / DSM 44229 / JCM 9112 / NBRC 15066 / NRRL 15764</strain>
    </source>
</reference>
<dbReference type="Pfam" id="PF13193">
    <property type="entry name" value="AMP-binding_C"/>
    <property type="match status" value="1"/>
</dbReference>
<dbReference type="PROSITE" id="PS50075">
    <property type="entry name" value="CARRIER"/>
    <property type="match status" value="1"/>
</dbReference>
<dbReference type="eggNOG" id="COG3320">
    <property type="taxonomic scope" value="Bacteria"/>
</dbReference>
<dbReference type="eggNOG" id="COG1020">
    <property type="taxonomic scope" value="Bacteria"/>
</dbReference>
<protein>
    <submittedName>
        <fullName evidence="5">Non-ribosomal peptide synthetase</fullName>
    </submittedName>
</protein>
<evidence type="ECO:0000256" key="2">
    <source>
        <dbReference type="ARBA" id="ARBA00022553"/>
    </source>
</evidence>
<sequence>MSRNLVLDEFEQSLRRDPDHAAVVDRDRVVSYRELAESAGRIAAWLSCRGVGRGDLIPLVGERSVDLIAATVGVSQCGAAYVPVDAAYPAERRESMIAQCRPKAVLSAACGVDDNIGAAVDVRTILAEARDPRPGPVEIGGGDSVYVIFTSGTTGVPKGVVVEHRALARLIEWHNRRFAMGPDCRSTLMVGVGFDVSQWEIWSALTSGATIHVVDEEVRAEPAALLDFYAEHGLTHAYAPTALVHGLADAPQPSSLRLRYLFCAGEKLHPLATAHLPYKLVDYYGPTEATIYATYRVVPPHSEHEPSSIGVPVADTEAFVLDDVLDDVPPGDVGELCLAGAGLARGYLGSPRLTARRFVHSRRLGRRLYRTGDLARRLPDGTLQFVGRRDEQIKIRGYRVEPGDVEAALLKHPGVRAAAVVAEADEEAAQRLFAFLVPGDPAEAEDRLVADVRAGLRRELPDFMRPAVYRLLTELPTAASGKTDYPALRQLTTTEEPSEEDEEDEDRFDNDVERGIASVWCEVLGHRHFSADDDFAEVGGNSMLVASTVEQISARTGMKTRIRDLYEFPSVRALATELRKRATQDVPGGDGEPVHELQRDIQLPPGFAVTGNFDPDVLTRPRHILLTGATGFVGIHLLAELLATTRAHLHLPVRGSDAAHVTDRLRRVARRYQVDLDLDRISVHPADLAEPRWGVADEDYRRLTEQVDVVYHSASAVNFIQPYSYLKRDNVDGLRQVVAFAAEGRTKALILLSTISVFSWGHLFTGKTRMREDDDIDQNLPAVSTDLGYVRSKWVMEKIADLAAERGLPLMTFRLGYATCHSRTGLSADYQWWGRLVQTCTALNAIPDLRELREGLTTVDYMAQAIAAVSRRPQALGRRFNLVPSPEQAMTLKEFFHLVGRQIGQDFAVLPYRQWVSLWEHDPTAPLYPLRGMFTDDMHEGQSTIELYQNTYRWETDDLRHHLAPSGIREPEFTPDLLTRYLDRLHID</sequence>
<dbReference type="SUPFAM" id="SSF51735">
    <property type="entry name" value="NAD(P)-binding Rossmann-fold domains"/>
    <property type="match status" value="1"/>
</dbReference>
<dbReference type="InterPro" id="IPR042099">
    <property type="entry name" value="ANL_N_sf"/>
</dbReference>
<dbReference type="InterPro" id="IPR009081">
    <property type="entry name" value="PP-bd_ACP"/>
</dbReference>
<dbReference type="Proteomes" id="UP000006281">
    <property type="component" value="Chromosome"/>
</dbReference>
<dbReference type="Gene3D" id="3.40.50.720">
    <property type="entry name" value="NAD(P)-binding Rossmann-like Domain"/>
    <property type="match status" value="1"/>
</dbReference>
<dbReference type="AlphaFoldDB" id="K0K6Q0"/>
<dbReference type="NCBIfam" id="TIGR01733">
    <property type="entry name" value="AA-adenyl-dom"/>
    <property type="match status" value="1"/>
</dbReference>
<evidence type="ECO:0000313" key="6">
    <source>
        <dbReference type="Proteomes" id="UP000006281"/>
    </source>
</evidence>
<dbReference type="InterPro" id="IPR036736">
    <property type="entry name" value="ACP-like_sf"/>
</dbReference>
<dbReference type="NCBIfam" id="TIGR01746">
    <property type="entry name" value="Thioester-redct"/>
    <property type="match status" value="1"/>
</dbReference>
<dbReference type="PANTHER" id="PTHR44845:SF6">
    <property type="entry name" value="BETA-ALANINE-ACTIVATING ENZYME"/>
    <property type="match status" value="1"/>
</dbReference>
<dbReference type="PROSITE" id="PS00455">
    <property type="entry name" value="AMP_BINDING"/>
    <property type="match status" value="1"/>
</dbReference>
<dbReference type="SUPFAM" id="SSF56801">
    <property type="entry name" value="Acetyl-CoA synthetase-like"/>
    <property type="match status" value="1"/>
</dbReference>
<dbReference type="InterPro" id="IPR020845">
    <property type="entry name" value="AMP-binding_CS"/>
</dbReference>
<dbReference type="InterPro" id="IPR045851">
    <property type="entry name" value="AMP-bd_C_sf"/>
</dbReference>
<keyword evidence="1" id="KW-0596">Phosphopantetheine</keyword>
<dbReference type="HOGENOM" id="CLU_000022_2_17_11"/>
<dbReference type="CDD" id="cd05930">
    <property type="entry name" value="A_NRPS"/>
    <property type="match status" value="1"/>
</dbReference>
<dbReference type="Gene3D" id="1.10.1200.10">
    <property type="entry name" value="ACP-like"/>
    <property type="match status" value="1"/>
</dbReference>
<gene>
    <name evidence="5" type="ordered locus">BN6_53050</name>
</gene>
<dbReference type="InterPro" id="IPR036291">
    <property type="entry name" value="NAD(P)-bd_dom_sf"/>
</dbReference>
<dbReference type="Pfam" id="PF07993">
    <property type="entry name" value="NAD_binding_4"/>
    <property type="match status" value="1"/>
</dbReference>
<dbReference type="Pfam" id="PF00550">
    <property type="entry name" value="PP-binding"/>
    <property type="match status" value="1"/>
</dbReference>
<evidence type="ECO:0000313" key="5">
    <source>
        <dbReference type="EMBL" id="CCH32569.1"/>
    </source>
</evidence>
<dbReference type="Pfam" id="PF00501">
    <property type="entry name" value="AMP-binding"/>
    <property type="match status" value="1"/>
</dbReference>
<dbReference type="KEGG" id="sesp:BN6_53050"/>